<keyword evidence="1" id="KW-0479">Metal-binding</keyword>
<dbReference type="InterPro" id="IPR040256">
    <property type="entry name" value="At4g02000-like"/>
</dbReference>
<evidence type="ECO:0000256" key="2">
    <source>
        <dbReference type="SAM" id="MobiDB-lite"/>
    </source>
</evidence>
<dbReference type="PROSITE" id="PS50158">
    <property type="entry name" value="ZF_CCHC"/>
    <property type="match status" value="1"/>
</dbReference>
<dbReference type="Proteomes" id="UP001459277">
    <property type="component" value="Unassembled WGS sequence"/>
</dbReference>
<feature type="region of interest" description="Disordered" evidence="2">
    <location>
        <begin position="112"/>
        <end position="153"/>
    </location>
</feature>
<dbReference type="GO" id="GO:0008270">
    <property type="term" value="F:zinc ion binding"/>
    <property type="evidence" value="ECO:0007669"/>
    <property type="project" value="UniProtKB-KW"/>
</dbReference>
<name>A0AAW2BRQ3_9ROSI</name>
<dbReference type="AlphaFoldDB" id="A0AAW2BRQ3"/>
<gene>
    <name evidence="4" type="ORF">SO802_028195</name>
</gene>
<dbReference type="SUPFAM" id="SSF57756">
    <property type="entry name" value="Retrovirus zinc finger-like domains"/>
    <property type="match status" value="1"/>
</dbReference>
<dbReference type="InterPro" id="IPR001878">
    <property type="entry name" value="Znf_CCHC"/>
</dbReference>
<dbReference type="PANTHER" id="PTHR31286:SF167">
    <property type="entry name" value="OS09G0268800 PROTEIN"/>
    <property type="match status" value="1"/>
</dbReference>
<reference evidence="4 5" key="1">
    <citation type="submission" date="2024-01" db="EMBL/GenBank/DDBJ databases">
        <title>A telomere-to-telomere, gap-free genome of sweet tea (Lithocarpus litseifolius).</title>
        <authorList>
            <person name="Zhou J."/>
        </authorList>
    </citation>
    <scope>NUCLEOTIDE SEQUENCE [LARGE SCALE GENOMIC DNA]</scope>
    <source>
        <strain evidence="4">Zhou-2022a</strain>
        <tissue evidence="4">Leaf</tissue>
    </source>
</reference>
<evidence type="ECO:0000256" key="1">
    <source>
        <dbReference type="PROSITE-ProRule" id="PRU00047"/>
    </source>
</evidence>
<dbReference type="Pfam" id="PF14392">
    <property type="entry name" value="zf-CCHC_4"/>
    <property type="match status" value="1"/>
</dbReference>
<evidence type="ECO:0000313" key="5">
    <source>
        <dbReference type="Proteomes" id="UP001459277"/>
    </source>
</evidence>
<sequence>MNKEVRGRIAKEIGELVTVDVPRNGLARGPFLCIRMNMDITKPLMRGKIMRIEGLEAGLIYFQYKRLPIFCYRCGILGHNDRECPQRRVGRLSLEEDELQYDVDDTVCNLEPTSPASELSPLEPNGNSSTTELSMDSQRLRNRRDSCGPSRETTFLVDNTTLNSNVGEPNLNLKNEIAPEGSMKLN</sequence>
<dbReference type="GO" id="GO:0003676">
    <property type="term" value="F:nucleic acid binding"/>
    <property type="evidence" value="ECO:0007669"/>
    <property type="project" value="InterPro"/>
</dbReference>
<feature type="domain" description="CCHC-type" evidence="3">
    <location>
        <begin position="71"/>
        <end position="86"/>
    </location>
</feature>
<accession>A0AAW2BRQ3</accession>
<feature type="region of interest" description="Disordered" evidence="2">
    <location>
        <begin position="167"/>
        <end position="186"/>
    </location>
</feature>
<keyword evidence="5" id="KW-1185">Reference proteome</keyword>
<comment type="caution">
    <text evidence="4">The sequence shown here is derived from an EMBL/GenBank/DDBJ whole genome shotgun (WGS) entry which is preliminary data.</text>
</comment>
<keyword evidence="1" id="KW-0863">Zinc-finger</keyword>
<dbReference type="InterPro" id="IPR036875">
    <property type="entry name" value="Znf_CCHC_sf"/>
</dbReference>
<evidence type="ECO:0000259" key="3">
    <source>
        <dbReference type="PROSITE" id="PS50158"/>
    </source>
</evidence>
<proteinExistence type="predicted"/>
<evidence type="ECO:0000313" key="4">
    <source>
        <dbReference type="EMBL" id="KAK9987956.1"/>
    </source>
</evidence>
<feature type="compositionally biased region" description="Polar residues" evidence="2">
    <location>
        <begin position="125"/>
        <end position="137"/>
    </location>
</feature>
<dbReference type="EMBL" id="JAZDWU010000010">
    <property type="protein sequence ID" value="KAK9987956.1"/>
    <property type="molecule type" value="Genomic_DNA"/>
</dbReference>
<organism evidence="4 5">
    <name type="scientific">Lithocarpus litseifolius</name>
    <dbReference type="NCBI Taxonomy" id="425828"/>
    <lineage>
        <taxon>Eukaryota</taxon>
        <taxon>Viridiplantae</taxon>
        <taxon>Streptophyta</taxon>
        <taxon>Embryophyta</taxon>
        <taxon>Tracheophyta</taxon>
        <taxon>Spermatophyta</taxon>
        <taxon>Magnoliopsida</taxon>
        <taxon>eudicotyledons</taxon>
        <taxon>Gunneridae</taxon>
        <taxon>Pentapetalae</taxon>
        <taxon>rosids</taxon>
        <taxon>fabids</taxon>
        <taxon>Fagales</taxon>
        <taxon>Fagaceae</taxon>
        <taxon>Lithocarpus</taxon>
    </lineage>
</organism>
<protein>
    <recommendedName>
        <fullName evidence="3">CCHC-type domain-containing protein</fullName>
    </recommendedName>
</protein>
<keyword evidence="1" id="KW-0862">Zinc</keyword>
<dbReference type="InterPro" id="IPR025836">
    <property type="entry name" value="Zn_knuckle_CX2CX4HX4C"/>
</dbReference>
<dbReference type="PANTHER" id="PTHR31286">
    <property type="entry name" value="GLYCINE-RICH CELL WALL STRUCTURAL PROTEIN 1.8-LIKE"/>
    <property type="match status" value="1"/>
</dbReference>